<dbReference type="InterPro" id="IPR036291">
    <property type="entry name" value="NAD(P)-bd_dom_sf"/>
</dbReference>
<dbReference type="PANTHER" id="PTHR13812">
    <property type="entry name" value="KETIMINE REDUCTASE MU-CRYSTALLIN"/>
    <property type="match status" value="1"/>
</dbReference>
<dbReference type="Pfam" id="PF02423">
    <property type="entry name" value="OCD_Mu_crystall"/>
    <property type="match status" value="1"/>
</dbReference>
<accession>A0A0F9DWI8</accession>
<dbReference type="AlphaFoldDB" id="A0A0F9DWI8"/>
<name>A0A0F9DWI8_9ZZZZ</name>
<evidence type="ECO:0000313" key="1">
    <source>
        <dbReference type="EMBL" id="KKL58116.1"/>
    </source>
</evidence>
<dbReference type="InterPro" id="IPR003462">
    <property type="entry name" value="ODC_Mu_crystall"/>
</dbReference>
<gene>
    <name evidence="1" type="ORF">LCGC14_2228640</name>
</gene>
<dbReference type="GO" id="GO:0005737">
    <property type="term" value="C:cytoplasm"/>
    <property type="evidence" value="ECO:0007669"/>
    <property type="project" value="TreeGrafter"/>
</dbReference>
<reference evidence="1" key="1">
    <citation type="journal article" date="2015" name="Nature">
        <title>Complex archaea that bridge the gap between prokaryotes and eukaryotes.</title>
        <authorList>
            <person name="Spang A."/>
            <person name="Saw J.H."/>
            <person name="Jorgensen S.L."/>
            <person name="Zaremba-Niedzwiedzka K."/>
            <person name="Martijn J."/>
            <person name="Lind A.E."/>
            <person name="van Eijk R."/>
            <person name="Schleper C."/>
            <person name="Guy L."/>
            <person name="Ettema T.J."/>
        </authorList>
    </citation>
    <scope>NUCLEOTIDE SEQUENCE</scope>
</reference>
<comment type="caution">
    <text evidence="1">The sequence shown here is derived from an EMBL/GenBank/DDBJ whole genome shotgun (WGS) entry which is preliminary data.</text>
</comment>
<sequence>MIEAVKEAMVMYEGKNFNMPPRMHAEHEGNVLLLMPAFTSSAFGTKLVSVFPGNQEKGIPVIQGTMILNDGNSGSPMALMDAAVLTGLRTGAVGAVGVKHLAGRNARNLGIIGAGV</sequence>
<dbReference type="Gene3D" id="3.30.1780.10">
    <property type="entry name" value="ornithine cyclodeaminase, domain 1"/>
    <property type="match status" value="1"/>
</dbReference>
<proteinExistence type="predicted"/>
<protein>
    <recommendedName>
        <fullName evidence="2">Ornithine cyclodeaminase</fullName>
    </recommendedName>
</protein>
<organism evidence="1">
    <name type="scientific">marine sediment metagenome</name>
    <dbReference type="NCBI Taxonomy" id="412755"/>
    <lineage>
        <taxon>unclassified sequences</taxon>
        <taxon>metagenomes</taxon>
        <taxon>ecological metagenomes</taxon>
    </lineage>
</organism>
<dbReference type="InterPro" id="IPR023401">
    <property type="entry name" value="ODC_N"/>
</dbReference>
<feature type="non-terminal residue" evidence="1">
    <location>
        <position position="116"/>
    </location>
</feature>
<dbReference type="PANTHER" id="PTHR13812:SF19">
    <property type="entry name" value="KETIMINE REDUCTASE MU-CRYSTALLIN"/>
    <property type="match status" value="1"/>
</dbReference>
<dbReference type="EMBL" id="LAZR01029935">
    <property type="protein sequence ID" value="KKL58116.1"/>
    <property type="molecule type" value="Genomic_DNA"/>
</dbReference>
<dbReference type="SUPFAM" id="SSF51735">
    <property type="entry name" value="NAD(P)-binding Rossmann-fold domains"/>
    <property type="match status" value="1"/>
</dbReference>
<evidence type="ECO:0008006" key="2">
    <source>
        <dbReference type="Google" id="ProtNLM"/>
    </source>
</evidence>